<dbReference type="PROSITE" id="PS51450">
    <property type="entry name" value="LRR"/>
    <property type="match status" value="1"/>
</dbReference>
<organism evidence="15">
    <name type="scientific">Tanacetum cinerariifolium</name>
    <name type="common">Dalmatian daisy</name>
    <name type="synonym">Chrysanthemum cinerariifolium</name>
    <dbReference type="NCBI Taxonomy" id="118510"/>
    <lineage>
        <taxon>Eukaryota</taxon>
        <taxon>Viridiplantae</taxon>
        <taxon>Streptophyta</taxon>
        <taxon>Embryophyta</taxon>
        <taxon>Tracheophyta</taxon>
        <taxon>Spermatophyta</taxon>
        <taxon>Magnoliopsida</taxon>
        <taxon>eudicotyledons</taxon>
        <taxon>Gunneridae</taxon>
        <taxon>Pentapetalae</taxon>
        <taxon>asterids</taxon>
        <taxon>campanulids</taxon>
        <taxon>Asterales</taxon>
        <taxon>Asteraceae</taxon>
        <taxon>Asteroideae</taxon>
        <taxon>Anthemideae</taxon>
        <taxon>Anthemidinae</taxon>
        <taxon>Tanacetum</taxon>
    </lineage>
</organism>
<evidence type="ECO:0000256" key="5">
    <source>
        <dbReference type="ARBA" id="ARBA00022729"/>
    </source>
</evidence>
<dbReference type="PANTHER" id="PTHR48008">
    <property type="entry name" value="LEUCINE-RICH REPEAT RECEPTOR-LIKE PROTEIN KINASE IMK3-RELATED"/>
    <property type="match status" value="1"/>
</dbReference>
<dbReference type="InterPro" id="IPR001611">
    <property type="entry name" value="Leu-rich_rpt"/>
</dbReference>
<evidence type="ECO:0000256" key="10">
    <source>
        <dbReference type="ARBA" id="ARBA00023136"/>
    </source>
</evidence>
<evidence type="ECO:0000256" key="12">
    <source>
        <dbReference type="SAM" id="MobiDB-lite"/>
    </source>
</evidence>
<keyword evidence="2" id="KW-0597">Phosphoprotein</keyword>
<dbReference type="FunFam" id="3.80.10.10:FF:000722">
    <property type="entry name" value="Leucine-rich repeat receptor-like protein kinase"/>
    <property type="match status" value="1"/>
</dbReference>
<dbReference type="InterPro" id="IPR011009">
    <property type="entry name" value="Kinase-like_dom_sf"/>
</dbReference>
<comment type="caution">
    <text evidence="15">The sequence shown here is derived from an EMBL/GenBank/DDBJ whole genome shotgun (WGS) entry which is preliminary data.</text>
</comment>
<dbReference type="Pfam" id="PF00560">
    <property type="entry name" value="LRR_1"/>
    <property type="match status" value="2"/>
</dbReference>
<feature type="transmembrane region" description="Helical" evidence="13">
    <location>
        <begin position="477"/>
        <end position="501"/>
    </location>
</feature>
<keyword evidence="9 13" id="KW-1133">Transmembrane helix</keyword>
<evidence type="ECO:0000256" key="13">
    <source>
        <dbReference type="SAM" id="Phobius"/>
    </source>
</evidence>
<evidence type="ECO:0000313" key="15">
    <source>
        <dbReference type="EMBL" id="GEU47661.1"/>
    </source>
</evidence>
<keyword evidence="6" id="KW-0677">Repeat</keyword>
<dbReference type="InterPro" id="IPR001245">
    <property type="entry name" value="Ser-Thr/Tyr_kinase_cat_dom"/>
</dbReference>
<dbReference type="InterPro" id="IPR003591">
    <property type="entry name" value="Leu-rich_rpt_typical-subtyp"/>
</dbReference>
<gene>
    <name evidence="15" type="ORF">Tci_019639</name>
</gene>
<comment type="subcellular location">
    <subcellularLocation>
        <location evidence="1">Membrane</location>
        <topology evidence="1">Single-pass membrane protein</topology>
    </subcellularLocation>
</comment>
<evidence type="ECO:0000256" key="7">
    <source>
        <dbReference type="ARBA" id="ARBA00022741"/>
    </source>
</evidence>
<dbReference type="InterPro" id="IPR013210">
    <property type="entry name" value="LRR_N_plant-typ"/>
</dbReference>
<dbReference type="SUPFAM" id="SSF52058">
    <property type="entry name" value="L domain-like"/>
    <property type="match status" value="1"/>
</dbReference>
<evidence type="ECO:0000256" key="6">
    <source>
        <dbReference type="ARBA" id="ARBA00022737"/>
    </source>
</evidence>
<dbReference type="FunFam" id="3.80.10.10:FF:000095">
    <property type="entry name" value="LRR receptor-like serine/threonine-protein kinase GSO1"/>
    <property type="match status" value="1"/>
</dbReference>
<sequence length="826" mass="89332">MMLLARSFTQQYPTHTNNILKTSSNTRNQEYVKGGRMDVQGKSIGYAGNTRRNVVSSRNAPRSVRYVAPNTIRVVGNSGSTSRVVKNGKSDNDEVIAVTLGDYSTLQAIKHDLVDLRGVLRTWKGRDGVCSGGWVGIKCDQGRVSAIQLPWKGLGGKISSKFGNLYSLKRISLHDNLLSGVIPQSLWLLPNLRGLYLFNNRLSGSIPPSITPSLQNLDLSNNQLSGTIPNIVSNSTKIYRFNLSYNAFSGSIPPSITLLPSLTFLALEHNNLSGPIPDTWKFGQLTSLTLDHNFLSGKIPTSLSKMSNLEKVNLGHNHINGIIPNEFANLSKLQLLDLSNNVISGSFPSIRTSNLSVLVLDNNQLNGQIFDIVGNLSSLTQLGLSHNYFSGEIPESIGHLKNLDSLNVSYNSLSGSVPSSLLKKFNSTSFVGNIQLCGYSISTPCPTPSISPSPSSSQVHPSNQKQGKNRKLSTKDIILIAAGALLLVLLLLCCLLLCCLIRKKSAARSKSKKTKTDVAMAVPPVAGAEVVESGETGGKLVHFSGPFVFTADDLLCATAEIMGKSTYGTSYKATLEDGNMVAVKRLREKVTKAHKEFETEAAELGKIRHENILTLRAYYLGPKGEKLLVFDYMPHGSLASFLHARGPESVINWSTRLNIIVDEQKNPAIADVGLSRLMTNAANTNVVATAGTLGYRAPELSKLKNANTKTDIYSLGVIILELLTGKSPSEATDGLDLPQWVASIFKNEWTNEIFDLELMGDPANVGGDELLNTLRLAMHCVDPSPEERPEAVQVLEKLEEIKPELVQSSDDAAVAAATAGVPSKSD</sequence>
<dbReference type="Gene3D" id="3.80.10.10">
    <property type="entry name" value="Ribonuclease Inhibitor"/>
    <property type="match status" value="4"/>
</dbReference>
<dbReference type="Gene3D" id="1.10.510.10">
    <property type="entry name" value="Transferase(Phosphotransferase) domain 1"/>
    <property type="match status" value="1"/>
</dbReference>
<keyword evidence="5" id="KW-0732">Signal</keyword>
<accession>A0A6L2KDY0</accession>
<dbReference type="SUPFAM" id="SSF56112">
    <property type="entry name" value="Protein kinase-like (PK-like)"/>
    <property type="match status" value="1"/>
</dbReference>
<keyword evidence="8" id="KW-0067">ATP-binding</keyword>
<reference evidence="15" key="1">
    <citation type="journal article" date="2019" name="Sci. Rep.">
        <title>Draft genome of Tanacetum cinerariifolium, the natural source of mosquito coil.</title>
        <authorList>
            <person name="Yamashiro T."/>
            <person name="Shiraishi A."/>
            <person name="Satake H."/>
            <person name="Nakayama K."/>
        </authorList>
    </citation>
    <scope>NUCLEOTIDE SEQUENCE</scope>
</reference>
<dbReference type="Pfam" id="PF08263">
    <property type="entry name" value="LRRNT_2"/>
    <property type="match status" value="1"/>
</dbReference>
<proteinExistence type="predicted"/>
<keyword evidence="15" id="KW-0418">Kinase</keyword>
<keyword evidence="4 13" id="KW-0812">Transmembrane</keyword>
<feature type="region of interest" description="Disordered" evidence="12">
    <location>
        <begin position="448"/>
        <end position="468"/>
    </location>
</feature>
<dbReference type="EMBL" id="BKCJ010002303">
    <property type="protein sequence ID" value="GEU47661.1"/>
    <property type="molecule type" value="Genomic_DNA"/>
</dbReference>
<dbReference type="SMART" id="SM00369">
    <property type="entry name" value="LRR_TYP"/>
    <property type="match status" value="7"/>
</dbReference>
<dbReference type="InterPro" id="IPR032675">
    <property type="entry name" value="LRR_dom_sf"/>
</dbReference>
<dbReference type="InterPro" id="IPR052451">
    <property type="entry name" value="Ser/Thr_kinase-like"/>
</dbReference>
<dbReference type="GO" id="GO:0004672">
    <property type="term" value="F:protein kinase activity"/>
    <property type="evidence" value="ECO:0007669"/>
    <property type="project" value="InterPro"/>
</dbReference>
<keyword evidence="11 15" id="KW-0675">Receptor</keyword>
<dbReference type="PRINTS" id="PR00019">
    <property type="entry name" value="LEURICHRPT"/>
</dbReference>
<evidence type="ECO:0000256" key="11">
    <source>
        <dbReference type="ARBA" id="ARBA00023170"/>
    </source>
</evidence>
<dbReference type="InterPro" id="IPR025875">
    <property type="entry name" value="Leu-rich_rpt_4"/>
</dbReference>
<feature type="domain" description="Protein kinase" evidence="14">
    <location>
        <begin position="556"/>
        <end position="805"/>
    </location>
</feature>
<evidence type="ECO:0000256" key="1">
    <source>
        <dbReference type="ARBA" id="ARBA00004167"/>
    </source>
</evidence>
<dbReference type="Pfam" id="PF13855">
    <property type="entry name" value="LRR_8"/>
    <property type="match status" value="1"/>
</dbReference>
<evidence type="ECO:0000256" key="8">
    <source>
        <dbReference type="ARBA" id="ARBA00022840"/>
    </source>
</evidence>
<keyword evidence="10 13" id="KW-0472">Membrane</keyword>
<evidence type="ECO:0000256" key="3">
    <source>
        <dbReference type="ARBA" id="ARBA00022614"/>
    </source>
</evidence>
<evidence type="ECO:0000256" key="9">
    <source>
        <dbReference type="ARBA" id="ARBA00022989"/>
    </source>
</evidence>
<dbReference type="AlphaFoldDB" id="A0A6L2KDY0"/>
<evidence type="ECO:0000259" key="14">
    <source>
        <dbReference type="PROSITE" id="PS50011"/>
    </source>
</evidence>
<dbReference type="GO" id="GO:0006952">
    <property type="term" value="P:defense response"/>
    <property type="evidence" value="ECO:0007669"/>
    <property type="project" value="UniProtKB-ARBA"/>
</dbReference>
<dbReference type="PROSITE" id="PS50011">
    <property type="entry name" value="PROTEIN_KINASE_DOM"/>
    <property type="match status" value="1"/>
</dbReference>
<dbReference type="Gene3D" id="3.30.200.20">
    <property type="entry name" value="Phosphorylase Kinase, domain 1"/>
    <property type="match status" value="1"/>
</dbReference>
<dbReference type="PANTHER" id="PTHR48008:SF2">
    <property type="entry name" value="PROBABLY INACTIVE LEUCINE-RICH REPEAT RECEPTOR-LIKE PROTEIN KINASE IMK2"/>
    <property type="match status" value="1"/>
</dbReference>
<dbReference type="GO" id="GO:0051707">
    <property type="term" value="P:response to other organism"/>
    <property type="evidence" value="ECO:0007669"/>
    <property type="project" value="UniProtKB-ARBA"/>
</dbReference>
<name>A0A6L2KDY0_TANCI</name>
<dbReference type="Pfam" id="PF07714">
    <property type="entry name" value="PK_Tyr_Ser-Thr"/>
    <property type="match status" value="1"/>
</dbReference>
<dbReference type="FunFam" id="3.30.200.20:FF:000486">
    <property type="entry name" value="Leucine-rich repeat receptor-like protein kinase"/>
    <property type="match status" value="1"/>
</dbReference>
<keyword evidence="15" id="KW-0808">Transferase</keyword>
<dbReference type="GO" id="GO:0016020">
    <property type="term" value="C:membrane"/>
    <property type="evidence" value="ECO:0007669"/>
    <property type="project" value="UniProtKB-SubCell"/>
</dbReference>
<evidence type="ECO:0000256" key="4">
    <source>
        <dbReference type="ARBA" id="ARBA00022692"/>
    </source>
</evidence>
<dbReference type="GO" id="GO:0005524">
    <property type="term" value="F:ATP binding"/>
    <property type="evidence" value="ECO:0007669"/>
    <property type="project" value="UniProtKB-KW"/>
</dbReference>
<dbReference type="Pfam" id="PF12799">
    <property type="entry name" value="LRR_4"/>
    <property type="match status" value="1"/>
</dbReference>
<dbReference type="InterPro" id="IPR000719">
    <property type="entry name" value="Prot_kinase_dom"/>
</dbReference>
<keyword evidence="7" id="KW-0547">Nucleotide-binding</keyword>
<evidence type="ECO:0000256" key="2">
    <source>
        <dbReference type="ARBA" id="ARBA00022553"/>
    </source>
</evidence>
<dbReference type="Pfam" id="PF00069">
    <property type="entry name" value="Pkinase"/>
    <property type="match status" value="1"/>
</dbReference>
<keyword evidence="3" id="KW-0433">Leucine-rich repeat</keyword>
<protein>
    <submittedName>
        <fullName evidence="15">Probably inactive leucine-rich repeat receptor-like protein kinase IMK2</fullName>
    </submittedName>
</protein>